<gene>
    <name evidence="3" type="ORF">SAMN02745132_00535</name>
</gene>
<name>A0A1T4U149_9GAMM</name>
<dbReference type="EMBL" id="FUXU01000004">
    <property type="protein sequence ID" value="SKA46472.1"/>
    <property type="molecule type" value="Genomic_DNA"/>
</dbReference>
<evidence type="ECO:0000313" key="3">
    <source>
        <dbReference type="EMBL" id="SKA46472.1"/>
    </source>
</evidence>
<dbReference type="InterPro" id="IPR007340">
    <property type="entry name" value="LysM_Opacity-associatedA"/>
</dbReference>
<sequence length="214" mass="23755">MRKLGEVMTLKGKRVKKSASTTPPMGEVIKAALEKVRAQIQPLVEKVRPHWQALPKPHRMGVSVLVALLVVLLIWPSSDESNDAVVTEGERVSLPLDLSGNAQEAKQADDDGFNNNAEPVISTQTVDTDWVNYEVQRGDTLSNIFRDQSLPLPDLYAISAIEGPDKPLSRIQPGQLLRFKRNTQGELDMLQIEASKDKSVIFFRLSDGGFARRN</sequence>
<accession>A0A1T4U149</accession>
<dbReference type="CDD" id="cd00118">
    <property type="entry name" value="LysM"/>
    <property type="match status" value="1"/>
</dbReference>
<dbReference type="InterPro" id="IPR018392">
    <property type="entry name" value="LysM"/>
</dbReference>
<evidence type="ECO:0000313" key="4">
    <source>
        <dbReference type="Proteomes" id="UP000190162"/>
    </source>
</evidence>
<dbReference type="Pfam" id="PF04225">
    <property type="entry name" value="LysM_OapA"/>
    <property type="match status" value="1"/>
</dbReference>
<dbReference type="Proteomes" id="UP000190162">
    <property type="component" value="Unassembled WGS sequence"/>
</dbReference>
<reference evidence="4" key="1">
    <citation type="submission" date="2017-02" db="EMBL/GenBank/DDBJ databases">
        <authorList>
            <person name="Varghese N."/>
            <person name="Submissions S."/>
        </authorList>
    </citation>
    <scope>NUCLEOTIDE SEQUENCE [LARGE SCALE GENOMIC DNA]</scope>
    <source>
        <strain evidence="4">DSM 22720</strain>
    </source>
</reference>
<proteinExistence type="predicted"/>
<dbReference type="AlphaFoldDB" id="A0A1T4U149"/>
<evidence type="ECO:0000259" key="2">
    <source>
        <dbReference type="Pfam" id="PF08525"/>
    </source>
</evidence>
<evidence type="ECO:0000259" key="1">
    <source>
        <dbReference type="Pfam" id="PF04225"/>
    </source>
</evidence>
<dbReference type="Pfam" id="PF08525">
    <property type="entry name" value="OapA_N"/>
    <property type="match status" value="1"/>
</dbReference>
<protein>
    <recommendedName>
        <fullName evidence="5">Cell envelope opacity-associated protein A</fullName>
    </recommendedName>
</protein>
<evidence type="ECO:0008006" key="5">
    <source>
        <dbReference type="Google" id="ProtNLM"/>
    </source>
</evidence>
<feature type="domain" description="Opacity-associated protein A-like N-terminal" evidence="2">
    <location>
        <begin position="51"/>
        <end position="77"/>
    </location>
</feature>
<organism evidence="3 4">
    <name type="scientific">Enterovibrio nigricans DSM 22720</name>
    <dbReference type="NCBI Taxonomy" id="1121868"/>
    <lineage>
        <taxon>Bacteria</taxon>
        <taxon>Pseudomonadati</taxon>
        <taxon>Pseudomonadota</taxon>
        <taxon>Gammaproteobacteria</taxon>
        <taxon>Vibrionales</taxon>
        <taxon>Vibrionaceae</taxon>
        <taxon>Enterovibrio</taxon>
    </lineage>
</organism>
<dbReference type="GO" id="GO:0042834">
    <property type="term" value="F:peptidoglycan binding"/>
    <property type="evidence" value="ECO:0007669"/>
    <property type="project" value="InterPro"/>
</dbReference>
<feature type="domain" description="Opacity-associated protein A LysM-like" evidence="1">
    <location>
        <begin position="130"/>
        <end position="213"/>
    </location>
</feature>
<keyword evidence="4" id="KW-1185">Reference proteome</keyword>
<dbReference type="InterPro" id="IPR013731">
    <property type="entry name" value="OapA_N"/>
</dbReference>
<dbReference type="Gene3D" id="3.10.450.350">
    <property type="match status" value="1"/>
</dbReference>